<dbReference type="GO" id="GO:0003700">
    <property type="term" value="F:DNA-binding transcription factor activity"/>
    <property type="evidence" value="ECO:0007669"/>
    <property type="project" value="InterPro"/>
</dbReference>
<dbReference type="SUPFAM" id="SSF53697">
    <property type="entry name" value="SIS domain"/>
    <property type="match status" value="1"/>
</dbReference>
<keyword evidence="3" id="KW-0804">Transcription</keyword>
<evidence type="ECO:0000259" key="5">
    <source>
        <dbReference type="PROSITE" id="PS51071"/>
    </source>
</evidence>
<dbReference type="Gene3D" id="1.10.10.10">
    <property type="entry name" value="Winged helix-like DNA-binding domain superfamily/Winged helix DNA-binding domain"/>
    <property type="match status" value="1"/>
</dbReference>
<keyword evidence="4" id="KW-0472">Membrane</keyword>
<dbReference type="SUPFAM" id="SSF46689">
    <property type="entry name" value="Homeodomain-like"/>
    <property type="match status" value="1"/>
</dbReference>
<dbReference type="InterPro" id="IPR035472">
    <property type="entry name" value="RpiR-like_SIS"/>
</dbReference>
<dbReference type="PROSITE" id="PS51464">
    <property type="entry name" value="SIS"/>
    <property type="match status" value="1"/>
</dbReference>
<dbReference type="InterPro" id="IPR046348">
    <property type="entry name" value="SIS_dom_sf"/>
</dbReference>
<dbReference type="InterPro" id="IPR001347">
    <property type="entry name" value="SIS_dom"/>
</dbReference>
<dbReference type="CDD" id="cd05013">
    <property type="entry name" value="SIS_RpiR"/>
    <property type="match status" value="1"/>
</dbReference>
<dbReference type="PANTHER" id="PTHR30514:SF18">
    <property type="entry name" value="RPIR-FAMILY TRANSCRIPTIONAL REGULATOR"/>
    <property type="match status" value="1"/>
</dbReference>
<keyword evidence="2" id="KW-0238">DNA-binding</keyword>
<sequence length="276" mass="29107">MAEGLQAGAAPKSIEAFRARLQEIAPALPRRMRDCAGYLDANAERIAVSTVAQLAEGAGVAPSAMMRFCQLLGFSGFSEMQRMFRDAYSPGLPDYATRLALLREEGRDSPSALLAEFVESGRNSLESLAVSIEPAALEAAVRVLAGAGVIHLAGMRRAYPAAAYLAYAFEKMQIPAMLHDQTGRLDHRHAMRPGDALLVITFAPYTPETVALAEQAAAAGLPVVAVTDRADGPFARPGILPLLVTEADFGAFRALSATISLAIALAVAVGARRNSA</sequence>
<evidence type="ECO:0000256" key="1">
    <source>
        <dbReference type="ARBA" id="ARBA00023015"/>
    </source>
</evidence>
<keyword evidence="1" id="KW-0805">Transcription regulation</keyword>
<feature type="domain" description="SIS" evidence="6">
    <location>
        <begin position="140"/>
        <end position="276"/>
    </location>
</feature>
<proteinExistence type="predicted"/>
<evidence type="ECO:0000313" key="8">
    <source>
        <dbReference type="Proteomes" id="UP000609121"/>
    </source>
</evidence>
<dbReference type="Proteomes" id="UP000609121">
    <property type="component" value="Unassembled WGS sequence"/>
</dbReference>
<evidence type="ECO:0000259" key="6">
    <source>
        <dbReference type="PROSITE" id="PS51464"/>
    </source>
</evidence>
<name>A0A8J7CTH1_9RHOB</name>
<gene>
    <name evidence="7" type="ORF">ICN82_01390</name>
</gene>
<dbReference type="InterPro" id="IPR000281">
    <property type="entry name" value="HTH_RpiR"/>
</dbReference>
<keyword evidence="4" id="KW-1133">Transmembrane helix</keyword>
<protein>
    <submittedName>
        <fullName evidence="7">MurR/RpiR family transcriptional regulator</fullName>
    </submittedName>
</protein>
<evidence type="ECO:0000256" key="2">
    <source>
        <dbReference type="ARBA" id="ARBA00023125"/>
    </source>
</evidence>
<reference evidence="7" key="1">
    <citation type="submission" date="2020-09" db="EMBL/GenBank/DDBJ databases">
        <title>A novel bacterium of genus Mangrovicoccus, isolated from South China Sea.</title>
        <authorList>
            <person name="Huang H."/>
            <person name="Mo K."/>
            <person name="Hu Y."/>
        </authorList>
    </citation>
    <scope>NUCLEOTIDE SEQUENCE</scope>
    <source>
        <strain evidence="7">HB182678</strain>
    </source>
</reference>
<comment type="caution">
    <text evidence="7">The sequence shown here is derived from an EMBL/GenBank/DDBJ whole genome shotgun (WGS) entry which is preliminary data.</text>
</comment>
<feature type="transmembrane region" description="Helical" evidence="4">
    <location>
        <begin position="251"/>
        <end position="271"/>
    </location>
</feature>
<dbReference type="InterPro" id="IPR036388">
    <property type="entry name" value="WH-like_DNA-bd_sf"/>
</dbReference>
<dbReference type="InterPro" id="IPR009057">
    <property type="entry name" value="Homeodomain-like_sf"/>
</dbReference>
<feature type="domain" description="HTH rpiR-type" evidence="5">
    <location>
        <begin position="15"/>
        <end position="91"/>
    </location>
</feature>
<dbReference type="PANTHER" id="PTHR30514">
    <property type="entry name" value="GLUCOKINASE"/>
    <property type="match status" value="1"/>
</dbReference>
<organism evidence="7 8">
    <name type="scientific">Mangrovicoccus algicola</name>
    <dbReference type="NCBI Taxonomy" id="2771008"/>
    <lineage>
        <taxon>Bacteria</taxon>
        <taxon>Pseudomonadati</taxon>
        <taxon>Pseudomonadota</taxon>
        <taxon>Alphaproteobacteria</taxon>
        <taxon>Rhodobacterales</taxon>
        <taxon>Paracoccaceae</taxon>
        <taxon>Mangrovicoccus</taxon>
    </lineage>
</organism>
<dbReference type="GO" id="GO:0097367">
    <property type="term" value="F:carbohydrate derivative binding"/>
    <property type="evidence" value="ECO:0007669"/>
    <property type="project" value="InterPro"/>
</dbReference>
<keyword evidence="4" id="KW-0812">Transmembrane</keyword>
<dbReference type="PROSITE" id="PS51071">
    <property type="entry name" value="HTH_RPIR"/>
    <property type="match status" value="1"/>
</dbReference>
<dbReference type="EMBL" id="JACVXA010000003">
    <property type="protein sequence ID" value="MBE3636854.1"/>
    <property type="molecule type" value="Genomic_DNA"/>
</dbReference>
<evidence type="ECO:0000256" key="4">
    <source>
        <dbReference type="SAM" id="Phobius"/>
    </source>
</evidence>
<accession>A0A8J7CTH1</accession>
<dbReference type="GO" id="GO:0003677">
    <property type="term" value="F:DNA binding"/>
    <property type="evidence" value="ECO:0007669"/>
    <property type="project" value="UniProtKB-KW"/>
</dbReference>
<keyword evidence="8" id="KW-1185">Reference proteome</keyword>
<dbReference type="Pfam" id="PF01418">
    <property type="entry name" value="HTH_6"/>
    <property type="match status" value="1"/>
</dbReference>
<dbReference type="Pfam" id="PF01380">
    <property type="entry name" value="SIS"/>
    <property type="match status" value="1"/>
</dbReference>
<dbReference type="AlphaFoldDB" id="A0A8J7CTH1"/>
<dbReference type="Gene3D" id="3.40.50.10490">
    <property type="entry name" value="Glucose-6-phosphate isomerase like protein, domain 1"/>
    <property type="match status" value="1"/>
</dbReference>
<dbReference type="GO" id="GO:1901135">
    <property type="term" value="P:carbohydrate derivative metabolic process"/>
    <property type="evidence" value="ECO:0007669"/>
    <property type="project" value="InterPro"/>
</dbReference>
<evidence type="ECO:0000313" key="7">
    <source>
        <dbReference type="EMBL" id="MBE3636854.1"/>
    </source>
</evidence>
<evidence type="ECO:0000256" key="3">
    <source>
        <dbReference type="ARBA" id="ARBA00023163"/>
    </source>
</evidence>
<dbReference type="InterPro" id="IPR047640">
    <property type="entry name" value="RpiR-like"/>
</dbReference>
<dbReference type="RefSeq" id="WP_193179034.1">
    <property type="nucleotide sequence ID" value="NZ_JACVXA010000003.1"/>
</dbReference>